<sequence>MNLYILKHPDDKVYELAAGNTPEEAAKELEYFFGWNTKVDASELELFGQVEFERPIYWGYYDPRTGERVYPCPKLFKAAYGFPHPELARLEEPEPIELDCE</sequence>
<dbReference type="Proteomes" id="UP000530514">
    <property type="component" value="Unassembled WGS sequence"/>
</dbReference>
<organism evidence="1 2">
    <name type="scientific">Thermoactinomyces daqus</name>
    <dbReference type="NCBI Taxonomy" id="1329516"/>
    <lineage>
        <taxon>Bacteria</taxon>
        <taxon>Bacillati</taxon>
        <taxon>Bacillota</taxon>
        <taxon>Bacilli</taxon>
        <taxon>Bacillales</taxon>
        <taxon>Thermoactinomycetaceae</taxon>
        <taxon>Thermoactinomyces</taxon>
    </lineage>
</organism>
<protein>
    <submittedName>
        <fullName evidence="1">Uncharacterized protein</fullName>
    </submittedName>
</protein>
<evidence type="ECO:0000313" key="1">
    <source>
        <dbReference type="EMBL" id="MBA4544546.1"/>
    </source>
</evidence>
<reference evidence="1 2" key="1">
    <citation type="submission" date="2020-07" db="EMBL/GenBank/DDBJ databases">
        <authorList>
            <person name="Feng H."/>
        </authorList>
    </citation>
    <scope>NUCLEOTIDE SEQUENCE [LARGE SCALE GENOMIC DNA]</scope>
    <source>
        <strain evidence="2">s-11</strain>
    </source>
</reference>
<accession>A0A7W2AJ85</accession>
<comment type="caution">
    <text evidence="1">The sequence shown here is derived from an EMBL/GenBank/DDBJ whole genome shotgun (WGS) entry which is preliminary data.</text>
</comment>
<gene>
    <name evidence="1" type="ORF">H1164_17085</name>
</gene>
<proteinExistence type="predicted"/>
<dbReference type="RefSeq" id="WP_033102035.1">
    <property type="nucleotide sequence ID" value="NZ_JACEIP010000045.1"/>
</dbReference>
<keyword evidence="2" id="KW-1185">Reference proteome</keyword>
<name>A0A7W2AJ85_9BACL</name>
<evidence type="ECO:0000313" key="2">
    <source>
        <dbReference type="Proteomes" id="UP000530514"/>
    </source>
</evidence>
<dbReference type="EMBL" id="JACEIP010000045">
    <property type="protein sequence ID" value="MBA4544546.1"/>
    <property type="molecule type" value="Genomic_DNA"/>
</dbReference>
<dbReference type="AlphaFoldDB" id="A0A7W2AJ85"/>